<keyword evidence="4" id="KW-0509">mRNA transport</keyword>
<dbReference type="OrthoDB" id="103454at2759"/>
<keyword evidence="8" id="KW-0175">Coiled coil</keyword>
<feature type="region of interest" description="Disordered" evidence="9">
    <location>
        <begin position="1294"/>
        <end position="1377"/>
    </location>
</feature>
<reference evidence="12" key="1">
    <citation type="journal article" date="2020" name="Stud. Mycol.">
        <title>101 Dothideomycetes genomes: a test case for predicting lifestyles and emergence of pathogens.</title>
        <authorList>
            <person name="Haridas S."/>
            <person name="Albert R."/>
            <person name="Binder M."/>
            <person name="Bloem J."/>
            <person name="Labutti K."/>
            <person name="Salamov A."/>
            <person name="Andreopoulos B."/>
            <person name="Baker S."/>
            <person name="Barry K."/>
            <person name="Bills G."/>
            <person name="Bluhm B."/>
            <person name="Cannon C."/>
            <person name="Castanera R."/>
            <person name="Culley D."/>
            <person name="Daum C."/>
            <person name="Ezra D."/>
            <person name="Gonzalez J."/>
            <person name="Henrissat B."/>
            <person name="Kuo A."/>
            <person name="Liang C."/>
            <person name="Lipzen A."/>
            <person name="Lutzoni F."/>
            <person name="Magnuson J."/>
            <person name="Mondo S."/>
            <person name="Nolan M."/>
            <person name="Ohm R."/>
            <person name="Pangilinan J."/>
            <person name="Park H.-J."/>
            <person name="Ramirez L."/>
            <person name="Alfaro M."/>
            <person name="Sun H."/>
            <person name="Tritt A."/>
            <person name="Yoshinaga Y."/>
            <person name="Zwiers L.-H."/>
            <person name="Turgeon B."/>
            <person name="Goodwin S."/>
            <person name="Spatafora J."/>
            <person name="Crous P."/>
            <person name="Grigoriev I."/>
        </authorList>
    </citation>
    <scope>NUCLEOTIDE SEQUENCE</scope>
    <source>
        <strain evidence="12">ATCC 74209</strain>
    </source>
</reference>
<dbReference type="Pfam" id="PF03177">
    <property type="entry name" value="Nucleoporin_C"/>
    <property type="match status" value="1"/>
</dbReference>
<evidence type="ECO:0000256" key="4">
    <source>
        <dbReference type="ARBA" id="ARBA00022816"/>
    </source>
</evidence>
<dbReference type="EMBL" id="ML994137">
    <property type="protein sequence ID" value="KAF2198532.1"/>
    <property type="molecule type" value="Genomic_DNA"/>
</dbReference>
<dbReference type="GO" id="GO:0017056">
    <property type="term" value="F:structural constituent of nuclear pore"/>
    <property type="evidence" value="ECO:0007669"/>
    <property type="project" value="InterPro"/>
</dbReference>
<dbReference type="GO" id="GO:0006606">
    <property type="term" value="P:protein import into nucleus"/>
    <property type="evidence" value="ECO:0007669"/>
    <property type="project" value="TreeGrafter"/>
</dbReference>
<dbReference type="GO" id="GO:0000972">
    <property type="term" value="P:transcription-dependent tethering of RNA polymerase II gene DNA at nuclear periphery"/>
    <property type="evidence" value="ECO:0007669"/>
    <property type="project" value="TreeGrafter"/>
</dbReference>
<evidence type="ECO:0000256" key="2">
    <source>
        <dbReference type="ARBA" id="ARBA00005569"/>
    </source>
</evidence>
<proteinExistence type="inferred from homology"/>
<feature type="compositionally biased region" description="Polar residues" evidence="9">
    <location>
        <begin position="47"/>
        <end position="59"/>
    </location>
</feature>
<dbReference type="PANTHER" id="PTHR13405:SF11">
    <property type="entry name" value="NUCLEAR PORE COMPLEX PROTEIN NUP133"/>
    <property type="match status" value="1"/>
</dbReference>
<dbReference type="InterPro" id="IPR014908">
    <property type="entry name" value="Nucleoporin_Nup133/Nup155_N"/>
</dbReference>
<dbReference type="SUPFAM" id="SSF117289">
    <property type="entry name" value="Nucleoporin domain"/>
    <property type="match status" value="1"/>
</dbReference>
<dbReference type="Pfam" id="PF08801">
    <property type="entry name" value="Nucleoporin_N"/>
    <property type="match status" value="1"/>
</dbReference>
<feature type="coiled-coil region" evidence="8">
    <location>
        <begin position="915"/>
        <end position="942"/>
    </location>
</feature>
<dbReference type="Gene3D" id="1.20.58.1380">
    <property type="match status" value="1"/>
</dbReference>
<dbReference type="InterPro" id="IPR007187">
    <property type="entry name" value="Nucleoporin_Nup133/Nup155_C"/>
</dbReference>
<evidence type="ECO:0000259" key="11">
    <source>
        <dbReference type="Pfam" id="PF08801"/>
    </source>
</evidence>
<feature type="compositionally biased region" description="Basic residues" evidence="9">
    <location>
        <begin position="1297"/>
        <end position="1306"/>
    </location>
</feature>
<feature type="domain" description="Nucleoporin Nup133/Nup155-like C-terminal" evidence="10">
    <location>
        <begin position="641"/>
        <end position="1288"/>
    </location>
</feature>
<feature type="compositionally biased region" description="Low complexity" evidence="9">
    <location>
        <begin position="1"/>
        <end position="17"/>
    </location>
</feature>
<evidence type="ECO:0000259" key="10">
    <source>
        <dbReference type="Pfam" id="PF03177"/>
    </source>
</evidence>
<sequence>MFSPDSTVHSVRSSSTRNPRRRQRDSDSLRQPPNRKRSKLSEESFVPVSSSHINGNGSALMNGRAVHGEVDGSLVVVDMPVREKKPVAKRPSKEDEGILLTKSENYSVRRLPNFPVRLRDDRVPFRAFAFPSSGHGLALTSEHAIAWDYTSVTGPTKLRMLPLPFGLRPSDPLPLGAVVRNGPSNDFGIIAVAPSTGKITFWENVDTAEARSHFPQRHQGVNGSVGRMAAGETITDIVDIEHAGYILIYSTGRLAQLTLRDSQGRPNITVHPLQAPSGTNGSFFSWKGLLGSAVRNSVASVKARPSQSKGQMEVITVTKSGIFQLWDISWSGQHIFKKEVDVHSEVVAALQGAPPPESRGESDLHVLDFAILQQHQVSDSQVAVASDLQNVHLLALVALFGPNHIEYSLVEIDLARNPGIVSRAIPLRNFHQTHVPKEPKGILLLPHPGHTALVQFNNAIVVASLAEPEEGPDTQFLSDSGKPPFPYQDTIYFREDRNVQICGSALEQAGRKDKQSSTIFFIQGFGIIQISVPPPATEDTPIGRHKVTALDKLTQATFFSSLPDNIIDFSVKSRYSFSPEEVEDAAQQISSGILTSSFEFIQKVSSSMEDQIRRRRGALRNLGQHLRSDYPALSFQTKWNLLWDAEKLAAALQLWIWYEERCQKQRKNHKTLDEKPLLADIITMLNERYKTQIRQDLGETDPVRQYFLRDINRLEIILPWAWNILRMNYAVGVKEHVEILPKLSEADDILLVVFETVSEFRKEHMKDYGLDADSLENGVLKADMGYDAFPEPGPWTSTHNIVHATKQLVNLGRELAIENFENGDVEDIAQKVAKENPRLVKICCQTHIERIRWASEQSEERLMELGRALQKEYDTNVRPHLIYGLLQLGLSEKGMDLAESYRDMPTLARLIWDEMKYLMETKEAAEHKIERTECDVKLKKLKERIQGYFTRYGDEFADAYYTRHIEDRQSGRLFGSEHLNQTALTNFFRTDPSRGKLAWINDVCGEQDFGAAAKILLDVARLQETNSWCKKVELSIAKLALLCDADDEQQIPEMIQEEMEVSKIQQNVEKMLSETVTAALDDESALELAMDEFGKGRLARRPALQTLLRSGFEEIINHRVLDPATLVDVLTLIQYDIDAYEKPPLLAHQYAMALEILADKWDDMDKPTRESAANLIWKRLYIRDDWATINDTEGLSDRELQEKIGGTFLGWTLQFVYNHLLNGQTDQKFAMLAPPAPSKVLGAGCTHEEYAKRFNHEDLRNPIIQDNLSDDGLLQENIEHHRLDMWVTATKQLTQAHARHQRKKASKAVQENSDARRREQQAAAVAASQGPEAADNEQSSIAEEEGQPSEVTNEGSTGGYDDETQESTDKDVEMEDQ</sequence>
<evidence type="ECO:0000256" key="1">
    <source>
        <dbReference type="ARBA" id="ARBA00004259"/>
    </source>
</evidence>
<keyword evidence="6" id="KW-0811">Translocation</keyword>
<evidence type="ECO:0000256" key="5">
    <source>
        <dbReference type="ARBA" id="ARBA00022927"/>
    </source>
</evidence>
<keyword evidence="5" id="KW-0653">Protein transport</keyword>
<dbReference type="GO" id="GO:0031080">
    <property type="term" value="C:nuclear pore outer ring"/>
    <property type="evidence" value="ECO:0007669"/>
    <property type="project" value="TreeGrafter"/>
</dbReference>
<evidence type="ECO:0000313" key="13">
    <source>
        <dbReference type="Proteomes" id="UP000799536"/>
    </source>
</evidence>
<keyword evidence="3" id="KW-0813">Transport</keyword>
<dbReference type="GO" id="GO:0016973">
    <property type="term" value="P:poly(A)+ mRNA export from nucleus"/>
    <property type="evidence" value="ECO:0007669"/>
    <property type="project" value="TreeGrafter"/>
</dbReference>
<feature type="compositionally biased region" description="Low complexity" evidence="9">
    <location>
        <begin position="1321"/>
        <end position="1333"/>
    </location>
</feature>
<dbReference type="Proteomes" id="UP000799536">
    <property type="component" value="Unassembled WGS sequence"/>
</dbReference>
<name>A0A9P4MQ30_9PLEO</name>
<dbReference type="Gene3D" id="2.130.10.10">
    <property type="entry name" value="YVTN repeat-like/Quinoprotein amine dehydrogenase"/>
    <property type="match status" value="1"/>
</dbReference>
<evidence type="ECO:0000256" key="6">
    <source>
        <dbReference type="ARBA" id="ARBA00023010"/>
    </source>
</evidence>
<comment type="subcellular location">
    <subcellularLocation>
        <location evidence="1">Nucleus envelope</location>
    </subcellularLocation>
</comment>
<feature type="compositionally biased region" description="Acidic residues" evidence="9">
    <location>
        <begin position="1360"/>
        <end position="1377"/>
    </location>
</feature>
<dbReference type="InterPro" id="IPR037624">
    <property type="entry name" value="Nup133-like"/>
</dbReference>
<evidence type="ECO:0000256" key="7">
    <source>
        <dbReference type="ARBA" id="ARBA00023242"/>
    </source>
</evidence>
<dbReference type="InterPro" id="IPR015943">
    <property type="entry name" value="WD40/YVTN_repeat-like_dom_sf"/>
</dbReference>
<keyword evidence="7" id="KW-0539">Nucleus</keyword>
<protein>
    <submittedName>
        <fullName evidence="12">Uncharacterized protein</fullName>
    </submittedName>
</protein>
<evidence type="ECO:0000256" key="3">
    <source>
        <dbReference type="ARBA" id="ARBA00022448"/>
    </source>
</evidence>
<gene>
    <name evidence="12" type="ORF">GQ43DRAFT_154756</name>
</gene>
<feature type="region of interest" description="Disordered" evidence="9">
    <location>
        <begin position="1"/>
        <end position="60"/>
    </location>
</feature>
<comment type="similarity">
    <text evidence="2">Belongs to the nucleoporin Nup133 family.</text>
</comment>
<evidence type="ECO:0000256" key="8">
    <source>
        <dbReference type="SAM" id="Coils"/>
    </source>
</evidence>
<keyword evidence="13" id="KW-1185">Reference proteome</keyword>
<feature type="domain" description="Nucleoporin Nup133/Nup155-like N-terminal" evidence="11">
    <location>
        <begin position="101"/>
        <end position="528"/>
    </location>
</feature>
<evidence type="ECO:0000313" key="12">
    <source>
        <dbReference type="EMBL" id="KAF2198532.1"/>
    </source>
</evidence>
<evidence type="ECO:0000256" key="9">
    <source>
        <dbReference type="SAM" id="MobiDB-lite"/>
    </source>
</evidence>
<dbReference type="PANTHER" id="PTHR13405">
    <property type="entry name" value="NUCLEAR PORE COMPLEX PROTEIN NUP133"/>
    <property type="match status" value="1"/>
</dbReference>
<comment type="caution">
    <text evidence="12">The sequence shown here is derived from an EMBL/GenBank/DDBJ whole genome shotgun (WGS) entry which is preliminary data.</text>
</comment>
<organism evidence="12 13">
    <name type="scientific">Delitschia confertaspora ATCC 74209</name>
    <dbReference type="NCBI Taxonomy" id="1513339"/>
    <lineage>
        <taxon>Eukaryota</taxon>
        <taxon>Fungi</taxon>
        <taxon>Dikarya</taxon>
        <taxon>Ascomycota</taxon>
        <taxon>Pezizomycotina</taxon>
        <taxon>Dothideomycetes</taxon>
        <taxon>Pleosporomycetidae</taxon>
        <taxon>Pleosporales</taxon>
        <taxon>Delitschiaceae</taxon>
        <taxon>Delitschia</taxon>
    </lineage>
</organism>
<accession>A0A9P4MQ30</accession>